<dbReference type="InterPro" id="IPR001841">
    <property type="entry name" value="Znf_RING"/>
</dbReference>
<reference evidence="9 10" key="1">
    <citation type="submission" date="2015-09" db="EMBL/GenBank/DDBJ databases">
        <title>Trachymyrmex zeteki WGS genome.</title>
        <authorList>
            <person name="Nygaard S."/>
            <person name="Hu H."/>
            <person name="Boomsma J."/>
            <person name="Zhang G."/>
        </authorList>
    </citation>
    <scope>NUCLEOTIDE SEQUENCE [LARGE SCALE GENOMIC DNA]</scope>
    <source>
        <strain evidence="9">Tzet28-1</strain>
        <tissue evidence="9">Whole body</tissue>
    </source>
</reference>
<accession>A0A151WRF3</accession>
<dbReference type="Gene3D" id="1.25.40.20">
    <property type="entry name" value="Ankyrin repeat-containing domain"/>
    <property type="match status" value="1"/>
</dbReference>
<dbReference type="PANTHER" id="PTHR24171:SF8">
    <property type="entry name" value="BRCA1-ASSOCIATED RING DOMAIN PROTEIN 1"/>
    <property type="match status" value="1"/>
</dbReference>
<feature type="repeat" description="ANK" evidence="6">
    <location>
        <begin position="129"/>
        <end position="161"/>
    </location>
</feature>
<name>A0A151WRF3_9HYME</name>
<dbReference type="SUPFAM" id="SSF57850">
    <property type="entry name" value="RING/U-box"/>
    <property type="match status" value="1"/>
</dbReference>
<sequence length="506" mass="57239">METSWVNTTCALQDFANALLCGKCGSKPVSPVRLTNCGHFFCRNCVQSATKCNKCDIPVQPKEIKPDHLVSSLIQNCDVIADIIHKRDIWDITTDASSISLDNTISTIFHTPKKQSYPGMRNINKPNHKGETPLHRACLKKNAEQVKHLLLLNANPNTKDHAGWTPLQEMVSYGCTEICKLLLNCGALPDISGYKSRKPLHEAAKCNRIEEAKLLLHYNADKNLPDQYGKKPIDYCKSEKMRQLLMDLPRTPSEKISDLDQTLDKSIRSRCDKFVILASNLKRENQKLLGLVAAKHKFKMLTTYRPSVTHVIVETNEQNITTLTLDVLFSIIYGSWLLSSEWIRLAEDMDEIANVDLELFEVNGAPTSDIPRKARQNAECQNPRLFNNCFFYFSLQANTTYHIADVQFTKNDLISLVKVGEGTVLTREPNPEDLKNVSQVIPFHTANDPSHPLHKCTHYIIYVPGKKIGEPLIKYNMPHIKSLPLVWLIECIEKFTLVNPAHLGLC</sequence>
<evidence type="ECO:0000256" key="5">
    <source>
        <dbReference type="ARBA" id="ARBA00023043"/>
    </source>
</evidence>
<evidence type="ECO:0000256" key="2">
    <source>
        <dbReference type="ARBA" id="ARBA00022737"/>
    </source>
</evidence>
<dbReference type="SMART" id="SM00248">
    <property type="entry name" value="ANK"/>
    <property type="match status" value="3"/>
</dbReference>
<dbReference type="PROSITE" id="PS50089">
    <property type="entry name" value="ZF_RING_2"/>
    <property type="match status" value="1"/>
</dbReference>
<dbReference type="InterPro" id="IPR002110">
    <property type="entry name" value="Ankyrin_rpt"/>
</dbReference>
<proteinExistence type="predicted"/>
<evidence type="ECO:0000313" key="10">
    <source>
        <dbReference type="Proteomes" id="UP000075809"/>
    </source>
</evidence>
<dbReference type="Gene3D" id="3.30.40.10">
    <property type="entry name" value="Zinc/RING finger domain, C3HC4 (zinc finger)"/>
    <property type="match status" value="1"/>
</dbReference>
<protein>
    <submittedName>
        <fullName evidence="9">BRCA1-associated RING domain protein 1</fullName>
    </submittedName>
</protein>
<dbReference type="OrthoDB" id="2384350at2759"/>
<dbReference type="Pfam" id="PF12796">
    <property type="entry name" value="Ank_2"/>
    <property type="match status" value="1"/>
</dbReference>
<evidence type="ECO:0000256" key="4">
    <source>
        <dbReference type="ARBA" id="ARBA00022833"/>
    </source>
</evidence>
<keyword evidence="3 7" id="KW-0863">Zinc-finger</keyword>
<dbReference type="InterPro" id="IPR036420">
    <property type="entry name" value="BRCT_dom_sf"/>
</dbReference>
<dbReference type="KEGG" id="mzt:108727282"/>
<dbReference type="InterPro" id="IPR036770">
    <property type="entry name" value="Ankyrin_rpt-contain_sf"/>
</dbReference>
<dbReference type="AlphaFoldDB" id="A0A151WRF3"/>
<evidence type="ECO:0000313" key="9">
    <source>
        <dbReference type="EMBL" id="KYQ50255.1"/>
    </source>
</evidence>
<dbReference type="Gene3D" id="3.40.50.10190">
    <property type="entry name" value="BRCT domain"/>
    <property type="match status" value="2"/>
</dbReference>
<keyword evidence="2" id="KW-0677">Repeat</keyword>
<organism evidence="9 10">
    <name type="scientific">Mycetomoellerius zeteki</name>
    <dbReference type="NCBI Taxonomy" id="64791"/>
    <lineage>
        <taxon>Eukaryota</taxon>
        <taxon>Metazoa</taxon>
        <taxon>Ecdysozoa</taxon>
        <taxon>Arthropoda</taxon>
        <taxon>Hexapoda</taxon>
        <taxon>Insecta</taxon>
        <taxon>Pterygota</taxon>
        <taxon>Neoptera</taxon>
        <taxon>Endopterygota</taxon>
        <taxon>Hymenoptera</taxon>
        <taxon>Apocrita</taxon>
        <taxon>Aculeata</taxon>
        <taxon>Formicoidea</taxon>
        <taxon>Formicidae</taxon>
        <taxon>Myrmicinae</taxon>
        <taxon>Mycetomoellerius</taxon>
    </lineage>
</organism>
<evidence type="ECO:0000256" key="6">
    <source>
        <dbReference type="PROSITE-ProRule" id="PRU00023"/>
    </source>
</evidence>
<feature type="repeat" description="ANK" evidence="6">
    <location>
        <begin position="195"/>
        <end position="227"/>
    </location>
</feature>
<evidence type="ECO:0000256" key="1">
    <source>
        <dbReference type="ARBA" id="ARBA00022723"/>
    </source>
</evidence>
<gene>
    <name evidence="9" type="ORF">ALC60_10568</name>
</gene>
<dbReference type="PROSITE" id="PS50088">
    <property type="entry name" value="ANK_REPEAT"/>
    <property type="match status" value="2"/>
</dbReference>
<keyword evidence="5 6" id="KW-0040">ANK repeat</keyword>
<dbReference type="Proteomes" id="UP000075809">
    <property type="component" value="Unassembled WGS sequence"/>
</dbReference>
<feature type="domain" description="RING-type" evidence="8">
    <location>
        <begin position="21"/>
        <end position="56"/>
    </location>
</feature>
<keyword evidence="1" id="KW-0479">Metal-binding</keyword>
<dbReference type="InterPro" id="IPR013083">
    <property type="entry name" value="Znf_RING/FYVE/PHD"/>
</dbReference>
<dbReference type="SUPFAM" id="SSF52113">
    <property type="entry name" value="BRCT domain"/>
    <property type="match status" value="1"/>
</dbReference>
<dbReference type="PANTHER" id="PTHR24171">
    <property type="entry name" value="ANKYRIN REPEAT DOMAIN-CONTAINING PROTEIN 39-RELATED"/>
    <property type="match status" value="1"/>
</dbReference>
<dbReference type="PROSITE" id="PS00518">
    <property type="entry name" value="ZF_RING_1"/>
    <property type="match status" value="1"/>
</dbReference>
<dbReference type="CDD" id="cd17734">
    <property type="entry name" value="BRCT_Bard1_rpt1"/>
    <property type="match status" value="1"/>
</dbReference>
<evidence type="ECO:0000256" key="3">
    <source>
        <dbReference type="ARBA" id="ARBA00022771"/>
    </source>
</evidence>
<dbReference type="PROSITE" id="PS50297">
    <property type="entry name" value="ANK_REP_REGION"/>
    <property type="match status" value="2"/>
</dbReference>
<dbReference type="GO" id="GO:0085020">
    <property type="term" value="P:protein K6-linked ubiquitination"/>
    <property type="evidence" value="ECO:0007669"/>
    <property type="project" value="TreeGrafter"/>
</dbReference>
<evidence type="ECO:0000259" key="8">
    <source>
        <dbReference type="PROSITE" id="PS50089"/>
    </source>
</evidence>
<dbReference type="STRING" id="64791.A0A151WRF3"/>
<dbReference type="InterPro" id="IPR017907">
    <property type="entry name" value="Znf_RING_CS"/>
</dbReference>
<dbReference type="GO" id="GO:0031436">
    <property type="term" value="C:BRCA1-BARD1 complex"/>
    <property type="evidence" value="ECO:0007669"/>
    <property type="project" value="TreeGrafter"/>
</dbReference>
<dbReference type="GO" id="GO:0004842">
    <property type="term" value="F:ubiquitin-protein transferase activity"/>
    <property type="evidence" value="ECO:0007669"/>
    <property type="project" value="TreeGrafter"/>
</dbReference>
<dbReference type="GO" id="GO:0070531">
    <property type="term" value="C:BRCA1-A complex"/>
    <property type="evidence" value="ECO:0007669"/>
    <property type="project" value="TreeGrafter"/>
</dbReference>
<dbReference type="CDD" id="cd17720">
    <property type="entry name" value="BRCT_Bard1_rpt2"/>
    <property type="match status" value="1"/>
</dbReference>
<dbReference type="SUPFAM" id="SSF48403">
    <property type="entry name" value="Ankyrin repeat"/>
    <property type="match status" value="1"/>
</dbReference>
<keyword evidence="4" id="KW-0862">Zinc</keyword>
<evidence type="ECO:0000256" key="7">
    <source>
        <dbReference type="PROSITE-ProRule" id="PRU00175"/>
    </source>
</evidence>
<dbReference type="EMBL" id="KQ982813">
    <property type="protein sequence ID" value="KYQ50255.1"/>
    <property type="molecule type" value="Genomic_DNA"/>
</dbReference>
<keyword evidence="10" id="KW-1185">Reference proteome</keyword>
<dbReference type="GO" id="GO:0008270">
    <property type="term" value="F:zinc ion binding"/>
    <property type="evidence" value="ECO:0007669"/>
    <property type="project" value="UniProtKB-KW"/>
</dbReference>